<dbReference type="OMA" id="VAFCEYW"/>
<dbReference type="PANTHER" id="PTHR12792">
    <property type="entry name" value="EXTRA SPINDLE POLES 1-RELATED"/>
    <property type="match status" value="1"/>
</dbReference>
<reference evidence="7 8" key="1">
    <citation type="journal article" date="2015" name="Front. Microbiol.">
        <title>Genome sequence of the plant growth promoting endophytic yeast Rhodotorula graminis WP1.</title>
        <authorList>
            <person name="Firrincieli A."/>
            <person name="Otillar R."/>
            <person name="Salamov A."/>
            <person name="Schmutz J."/>
            <person name="Khan Z."/>
            <person name="Redman R.S."/>
            <person name="Fleck N.D."/>
            <person name="Lindquist E."/>
            <person name="Grigoriev I.V."/>
            <person name="Doty S.L."/>
        </authorList>
    </citation>
    <scope>NUCLEOTIDE SEQUENCE [LARGE SCALE GENOMIC DNA]</scope>
    <source>
        <strain evidence="7 8">WP1</strain>
    </source>
</reference>
<feature type="compositionally biased region" description="Low complexity" evidence="5">
    <location>
        <begin position="144"/>
        <end position="184"/>
    </location>
</feature>
<feature type="compositionally biased region" description="Low complexity" evidence="5">
    <location>
        <begin position="53"/>
        <end position="65"/>
    </location>
</feature>
<protein>
    <recommendedName>
        <fullName evidence="2">separase</fullName>
        <ecNumber evidence="2">3.4.22.49</ecNumber>
    </recommendedName>
</protein>
<dbReference type="InterPro" id="IPR005314">
    <property type="entry name" value="Peptidase_C50"/>
</dbReference>
<feature type="compositionally biased region" description="Basic and acidic residues" evidence="5">
    <location>
        <begin position="102"/>
        <end position="119"/>
    </location>
</feature>
<feature type="region of interest" description="Disordered" evidence="5">
    <location>
        <begin position="1104"/>
        <end position="1178"/>
    </location>
</feature>
<evidence type="ECO:0000313" key="7">
    <source>
        <dbReference type="EMBL" id="KPV75282.1"/>
    </source>
</evidence>
<evidence type="ECO:0000256" key="4">
    <source>
        <dbReference type="ARBA" id="ARBA00022829"/>
    </source>
</evidence>
<feature type="compositionally biased region" description="Low complexity" evidence="5">
    <location>
        <begin position="18"/>
        <end position="32"/>
    </location>
</feature>
<organism evidence="7 8">
    <name type="scientific">Rhodotorula graminis (strain WP1)</name>
    <dbReference type="NCBI Taxonomy" id="578459"/>
    <lineage>
        <taxon>Eukaryota</taxon>
        <taxon>Fungi</taxon>
        <taxon>Dikarya</taxon>
        <taxon>Basidiomycota</taxon>
        <taxon>Pucciniomycotina</taxon>
        <taxon>Microbotryomycetes</taxon>
        <taxon>Sporidiobolales</taxon>
        <taxon>Sporidiobolaceae</taxon>
        <taxon>Rhodotorula</taxon>
    </lineage>
</organism>
<feature type="region of interest" description="Disordered" evidence="5">
    <location>
        <begin position="1"/>
        <end position="119"/>
    </location>
</feature>
<dbReference type="EC" id="3.4.22.49" evidence="2"/>
<dbReference type="SUPFAM" id="SSF48452">
    <property type="entry name" value="TPR-like"/>
    <property type="match status" value="1"/>
</dbReference>
<dbReference type="GO" id="GO:0005634">
    <property type="term" value="C:nucleus"/>
    <property type="evidence" value="ECO:0007669"/>
    <property type="project" value="InterPro"/>
</dbReference>
<sequence>MSALRPPPAPSKTRRAAPARAAKPPTSSTAPPDVNTLAADLAQLQVDQPPRPQASTSRSPTRTARAPPPPTGGRSTAASRSTGPPSSSTAPAAARPRLAPARSKEVVQHDARTPAERARDAMKAVNAALSSLAALKESGFRAVPTTSSSTTPAPSSSSTSTPSSRSGSAVRPASSSSSLRAGAAQTATRDKVEQAAREAGRALRELRALAAEGVLGRKRVDVEKAAGGVVAHLVEMGLYRLAVVELSAMRATLLSWWSSPAPPPLPPASTSVASLISHLPSLLIPLPPPSFFAPPSLSDTLNPSAARPSLADVVPLVLAVQQYLLAALFRSQDVRATDLVEQLAGTLGGGAGEGEGEGEGGPTEWHALWRTEGRKQELEGREREGIARRLDGMMTGVFATVTKGCAGLDGQAGPEVLISTRIYALLCYASTSALSSPDKLSAFHDQLRKVLLLYGRAAEALGYSAPKIGSEVKRAFERVVGELERQGLPEGEGAREDKKWRELCEVVLHIARRADDLAFVSRASALLGIPSSTTSSPSAAPISPAVQSSHLCAKLANSLALFESSQRTPDAPPADLADALRRALGALPLLTPLRLLLPTSALDRAERTKIDKLVDRARYVLAKHAKRGVARLDQLMTPADAPPGPAPSDVDELVRAVLEALAAHAEAVVLAPAGEPTAAAAGESVVSRKERDHHALGAVDSLLILAYSAVDLSSPSPPSRALALLRRARALVDLGGDGDGAGPQLERRYSLRTLASAAYNIGGTLFNAGRAADALGFVRQACELGERVVDKARGEGLLGERDVLEGIAELRLGDEAAGEGGEEERKRSDEERKGMVEAARDFERLMGRRWELLALVQHQIGDKKAAYDAYIASALAQPASTFDALAADSATLALSSLIASHAPLNKVVQRFTRLAVFDLLLPSSSVPLVAATSSRATSLPTAAVGALLEMQLVALEPYSEKDEARRASDAVLAALEGVYDGDELPMRRARVLVRRLQACASGSRVEKREVVVKLAQEVRELCERENMGADAALRPFAQQYLALSHLFLAFHAHASQPPTPSLQETVVTSARAAITILRSSTDSELPLSPSAVVAKRVSPVVARTTPAPSPLKAEPVTATRARRPTRAAATPARTTRTLSASTRRAAPVAASAPPPPQPQVTPPRKTRGRVELKDSTRTPVKGLETGKLLLDDVDHVFALLNSMASFLGTFGEVLLKIAYLKFLRRLSAKLPHKVNDGYITSSVRLAREYLRLGKTSRAGIVLAQAEARLQAGVKGDTPSSPVAQIAYSLGHAEYLAMLGSTDRSMHAYEAALTIADALEADVSATSTTAKIIERTLLLERASLASSVCSLILQRKGELSRSVAPAMQAMRLGTRALNNMSRLAPAPVAGAASTDSTFSAPPVDHKTALADAAPINKRKSGTTLPGGAHAGLSWQLSEGLLDATVRVAKVHFVRGTPKSADFFAQQALNLAEDLASSRQMARALSVQVDVRLHREQLDEAAVKLERIEELLGSTTCPEMAEFRRLQADLHQRAQLQQEAFQFCLAAQSSLDAFISSASEGDAGSSPVKHHTPAHHLSPVQRRISGPSVHFAASSPSPAARAGPAPDWVLPSTQAHLLRMQIALLRIQKKHDEAHRLSRRLARLATLEEDKADELRLLASTQLEDLLVRCTSDPVLGMLPDSVLSMPVLGMSAAGAGAVVKIGTPRTGPSVLNAIKEIEALLSRAITFSSSRSHPAKLRQLSTLSTTLRTMQASVGKVTKRSSATVAHVLDLGAAVTLRREMLDAVEHKLAAQARQDDLTWPVVDAPVPDAIDQAAAVLHGLRERYRFETAEPTLVDAPLSTILPVAWTALTLHLTPERDSLIICRHRRDADPLVFKLPLDRLARREGDEDEAFTYEVASHELKDIIATSNLGTQNAKYVDGKEARAAWWAERKELDRRLQTLLETIEGAWLGAFKTLPDSFTLAQAVFCDARQADADAFVAFKARIERILKRSMSRAAGDKRSTRFKLDDSIVECLAALPSSAREEDLEDLFYFMAESFQFSGVPLACDETDVDQVVVDLREALEELHGTKSAPKSHVDPDEHTFLVLDQDLQAFPWESLPCLQGRSVSRLPSLSFLRDRLDHAAAHASPETPPHEVVVDCGRTSFVLNPGGDLKNTQKTFEPWLDEQAHERAWSGVTGRAPLEEEVKSALLNKELFLCVLLSHFSLASVLEVAN</sequence>
<dbReference type="InterPro" id="IPR030397">
    <property type="entry name" value="SEPARIN_core_dom"/>
</dbReference>
<feature type="compositionally biased region" description="Low complexity" evidence="5">
    <location>
        <begin position="1126"/>
        <end position="1151"/>
    </location>
</feature>
<keyword evidence="4" id="KW-0159">Chromosome partition</keyword>
<dbReference type="OrthoDB" id="10255632at2759"/>
<proteinExistence type="predicted"/>
<feature type="region of interest" description="Disordered" evidence="5">
    <location>
        <begin position="1556"/>
        <end position="1575"/>
    </location>
</feature>
<dbReference type="GO" id="GO:0044732">
    <property type="term" value="C:mitotic spindle pole body"/>
    <property type="evidence" value="ECO:0007669"/>
    <property type="project" value="TreeGrafter"/>
</dbReference>
<feature type="compositionally biased region" description="Pro residues" evidence="5">
    <location>
        <begin position="1"/>
        <end position="10"/>
    </location>
</feature>
<evidence type="ECO:0000256" key="5">
    <source>
        <dbReference type="SAM" id="MobiDB-lite"/>
    </source>
</evidence>
<comment type="catalytic activity">
    <reaction evidence="1">
        <text>All bonds known to be hydrolyzed by this endopeptidase have arginine in P1 and an acidic residue in P4. P6 is often occupied by an acidic residue or by a hydroxy-amino-acid residue, the phosphorylation of which enhances cleavage.</text>
        <dbReference type="EC" id="3.4.22.49"/>
    </reaction>
</comment>
<evidence type="ECO:0000313" key="8">
    <source>
        <dbReference type="Proteomes" id="UP000053890"/>
    </source>
</evidence>
<dbReference type="GO" id="GO:0072686">
    <property type="term" value="C:mitotic spindle"/>
    <property type="evidence" value="ECO:0007669"/>
    <property type="project" value="TreeGrafter"/>
</dbReference>
<dbReference type="Pfam" id="PF03568">
    <property type="entry name" value="Separin_C"/>
    <property type="match status" value="1"/>
</dbReference>
<dbReference type="Proteomes" id="UP000053890">
    <property type="component" value="Unassembled WGS sequence"/>
</dbReference>
<dbReference type="PROSITE" id="PS51700">
    <property type="entry name" value="SEPARIN"/>
    <property type="match status" value="1"/>
</dbReference>
<feature type="compositionally biased region" description="Low complexity" evidence="5">
    <location>
        <begin position="72"/>
        <end position="101"/>
    </location>
</feature>
<feature type="compositionally biased region" description="Pro residues" evidence="5">
    <location>
        <begin position="1152"/>
        <end position="1161"/>
    </location>
</feature>
<dbReference type="GO" id="GO:0005737">
    <property type="term" value="C:cytoplasm"/>
    <property type="evidence" value="ECO:0007669"/>
    <property type="project" value="TreeGrafter"/>
</dbReference>
<name>A0A194S3W3_RHOGW</name>
<evidence type="ECO:0000256" key="2">
    <source>
        <dbReference type="ARBA" id="ARBA00012489"/>
    </source>
</evidence>
<evidence type="ECO:0000259" key="6">
    <source>
        <dbReference type="PROSITE" id="PS51700"/>
    </source>
</evidence>
<keyword evidence="8" id="KW-1185">Reference proteome</keyword>
<dbReference type="GO" id="GO:0004197">
    <property type="term" value="F:cysteine-type endopeptidase activity"/>
    <property type="evidence" value="ECO:0007669"/>
    <property type="project" value="InterPro"/>
</dbReference>
<dbReference type="PANTHER" id="PTHR12792:SF0">
    <property type="entry name" value="SEPARIN"/>
    <property type="match status" value="1"/>
</dbReference>
<feature type="region of interest" description="Disordered" evidence="5">
    <location>
        <begin position="139"/>
        <end position="196"/>
    </location>
</feature>
<dbReference type="GeneID" id="28973011"/>
<accession>A0A194S3W3</accession>
<dbReference type="GO" id="GO:0051307">
    <property type="term" value="P:meiotic chromosome separation"/>
    <property type="evidence" value="ECO:0007669"/>
    <property type="project" value="TreeGrafter"/>
</dbReference>
<evidence type="ECO:0000256" key="3">
    <source>
        <dbReference type="ARBA" id="ARBA00022801"/>
    </source>
</evidence>
<gene>
    <name evidence="7" type="ORF">RHOBADRAFT_21869</name>
</gene>
<dbReference type="EMBL" id="KQ474078">
    <property type="protein sequence ID" value="KPV75282.1"/>
    <property type="molecule type" value="Genomic_DNA"/>
</dbReference>
<dbReference type="RefSeq" id="XP_018271331.1">
    <property type="nucleotide sequence ID" value="XM_018412562.1"/>
</dbReference>
<feature type="domain" description="Peptidase C50" evidence="6">
    <location>
        <begin position="2140"/>
        <end position="2214"/>
    </location>
</feature>
<dbReference type="STRING" id="578459.A0A194S3W3"/>
<keyword evidence="3" id="KW-0378">Hydrolase</keyword>
<dbReference type="GO" id="GO:0006508">
    <property type="term" value="P:proteolysis"/>
    <property type="evidence" value="ECO:0007669"/>
    <property type="project" value="InterPro"/>
</dbReference>
<evidence type="ECO:0000256" key="1">
    <source>
        <dbReference type="ARBA" id="ARBA00000451"/>
    </source>
</evidence>
<dbReference type="InterPro" id="IPR011990">
    <property type="entry name" value="TPR-like_helical_dom_sf"/>
</dbReference>